<reference evidence="2 3" key="1">
    <citation type="submission" date="2021-01" db="EMBL/GenBank/DDBJ databases">
        <title>Whole genome shotgun sequence of Actinoplanes durhamensis NBRC 14914.</title>
        <authorList>
            <person name="Komaki H."/>
            <person name="Tamura T."/>
        </authorList>
    </citation>
    <scope>NUCLEOTIDE SEQUENCE [LARGE SCALE GENOMIC DNA]</scope>
    <source>
        <strain evidence="2 3">NBRC 14914</strain>
    </source>
</reference>
<organism evidence="2 3">
    <name type="scientific">Paractinoplanes durhamensis</name>
    <dbReference type="NCBI Taxonomy" id="113563"/>
    <lineage>
        <taxon>Bacteria</taxon>
        <taxon>Bacillati</taxon>
        <taxon>Actinomycetota</taxon>
        <taxon>Actinomycetes</taxon>
        <taxon>Micromonosporales</taxon>
        <taxon>Micromonosporaceae</taxon>
        <taxon>Paractinoplanes</taxon>
    </lineage>
</organism>
<dbReference type="EMBL" id="BOML01000028">
    <property type="protein sequence ID" value="GIE02052.1"/>
    <property type="molecule type" value="Genomic_DNA"/>
</dbReference>
<evidence type="ECO:0000313" key="3">
    <source>
        <dbReference type="Proteomes" id="UP000637628"/>
    </source>
</evidence>
<evidence type="ECO:0000256" key="1">
    <source>
        <dbReference type="SAM" id="MobiDB-lite"/>
    </source>
</evidence>
<proteinExistence type="predicted"/>
<keyword evidence="3" id="KW-1185">Reference proteome</keyword>
<name>A0ABQ3YWT2_9ACTN</name>
<gene>
    <name evidence="2" type="ORF">Adu01nite_34020</name>
</gene>
<dbReference type="Proteomes" id="UP000637628">
    <property type="component" value="Unassembled WGS sequence"/>
</dbReference>
<feature type="region of interest" description="Disordered" evidence="1">
    <location>
        <begin position="1"/>
        <end position="20"/>
    </location>
</feature>
<evidence type="ECO:0000313" key="2">
    <source>
        <dbReference type="EMBL" id="GIE02052.1"/>
    </source>
</evidence>
<protein>
    <submittedName>
        <fullName evidence="2">Uncharacterized protein</fullName>
    </submittedName>
</protein>
<sequence>MGRWGPVEGEIDYQGDGTGPPTRLGLLGGSSLVLQNDKDGTSRTNGGLTFVGAAQGHTVRLVQTSRVTLRISTRGEQMRRQEFAGQISDSLYVDNQKYGPMAEEMSSYEKGYSCTDDGLELEFPSGWLKLERIN</sequence>
<accession>A0ABQ3YWT2</accession>
<comment type="caution">
    <text evidence="2">The sequence shown here is derived from an EMBL/GenBank/DDBJ whole genome shotgun (WGS) entry which is preliminary data.</text>
</comment>